<dbReference type="GO" id="GO:0005960">
    <property type="term" value="C:glycine cleavage complex"/>
    <property type="evidence" value="ECO:0007669"/>
    <property type="project" value="TreeGrafter"/>
</dbReference>
<evidence type="ECO:0000313" key="3">
    <source>
        <dbReference type="EMBL" id="SVA51705.1"/>
    </source>
</evidence>
<dbReference type="EMBL" id="UINC01011761">
    <property type="protein sequence ID" value="SVA51705.1"/>
    <property type="molecule type" value="Genomic_DNA"/>
</dbReference>
<keyword evidence="1" id="KW-0663">Pyridoxal phosphate</keyword>
<sequence length="129" mass="14894">IAKRLMDYGFHAPTMSFPVPGTLMIEPTESESKQELDRFCDAMISIRQEIQDVIDGKLNPVDNPLKNAPHTAFHTTSDDWDHEYSRQKAAYPAPWLKEYKYWPTVGRVDNAFGDRNLICTCPQINEYEN</sequence>
<feature type="non-terminal residue" evidence="3">
    <location>
        <position position="1"/>
    </location>
</feature>
<dbReference type="InterPro" id="IPR049316">
    <property type="entry name" value="GDC-P_C"/>
</dbReference>
<feature type="domain" description="Glycine dehydrogenase C-terminal" evidence="2">
    <location>
        <begin position="1"/>
        <end position="70"/>
    </location>
</feature>
<dbReference type="Gene3D" id="3.90.1150.10">
    <property type="entry name" value="Aspartate Aminotransferase, domain 1"/>
    <property type="match status" value="1"/>
</dbReference>
<dbReference type="GO" id="GO:0004375">
    <property type="term" value="F:glycine dehydrogenase (decarboxylating) activity"/>
    <property type="evidence" value="ECO:0007669"/>
    <property type="project" value="InterPro"/>
</dbReference>
<dbReference type="AlphaFoldDB" id="A0A381WGS5"/>
<reference evidence="3" key="1">
    <citation type="submission" date="2018-05" db="EMBL/GenBank/DDBJ databases">
        <authorList>
            <person name="Lanie J.A."/>
            <person name="Ng W.-L."/>
            <person name="Kazmierczak K.M."/>
            <person name="Andrzejewski T.M."/>
            <person name="Davidsen T.M."/>
            <person name="Wayne K.J."/>
            <person name="Tettelin H."/>
            <person name="Glass J.I."/>
            <person name="Rusch D."/>
            <person name="Podicherti R."/>
            <person name="Tsui H.-C.T."/>
            <person name="Winkler M.E."/>
        </authorList>
    </citation>
    <scope>NUCLEOTIDE SEQUENCE</scope>
</reference>
<dbReference type="GO" id="GO:0030170">
    <property type="term" value="F:pyridoxal phosphate binding"/>
    <property type="evidence" value="ECO:0007669"/>
    <property type="project" value="TreeGrafter"/>
</dbReference>
<proteinExistence type="predicted"/>
<evidence type="ECO:0000259" key="2">
    <source>
        <dbReference type="Pfam" id="PF21478"/>
    </source>
</evidence>
<dbReference type="GO" id="GO:0019464">
    <property type="term" value="P:glycine decarboxylation via glycine cleavage system"/>
    <property type="evidence" value="ECO:0007669"/>
    <property type="project" value="TreeGrafter"/>
</dbReference>
<name>A0A381WGS5_9ZZZZ</name>
<dbReference type="GO" id="GO:0016594">
    <property type="term" value="F:glycine binding"/>
    <property type="evidence" value="ECO:0007669"/>
    <property type="project" value="TreeGrafter"/>
</dbReference>
<accession>A0A381WGS5</accession>
<evidence type="ECO:0000256" key="1">
    <source>
        <dbReference type="ARBA" id="ARBA00022898"/>
    </source>
</evidence>
<dbReference type="Pfam" id="PF21478">
    <property type="entry name" value="GcvP2_C"/>
    <property type="match status" value="1"/>
</dbReference>
<dbReference type="InterPro" id="IPR015422">
    <property type="entry name" value="PyrdxlP-dep_Trfase_small"/>
</dbReference>
<dbReference type="SUPFAM" id="SSF53383">
    <property type="entry name" value="PLP-dependent transferases"/>
    <property type="match status" value="1"/>
</dbReference>
<organism evidence="3">
    <name type="scientific">marine metagenome</name>
    <dbReference type="NCBI Taxonomy" id="408172"/>
    <lineage>
        <taxon>unclassified sequences</taxon>
        <taxon>metagenomes</taxon>
        <taxon>ecological metagenomes</taxon>
    </lineage>
</organism>
<protein>
    <recommendedName>
        <fullName evidence="2">Glycine dehydrogenase C-terminal domain-containing protein</fullName>
    </recommendedName>
</protein>
<dbReference type="PANTHER" id="PTHR11773:SF1">
    <property type="entry name" value="GLYCINE DEHYDROGENASE (DECARBOXYLATING), MITOCHONDRIAL"/>
    <property type="match status" value="1"/>
</dbReference>
<gene>
    <name evidence="3" type="ORF">METZ01_LOCUS104559</name>
</gene>
<dbReference type="InterPro" id="IPR015424">
    <property type="entry name" value="PyrdxlP-dep_Trfase"/>
</dbReference>
<dbReference type="GO" id="GO:0005829">
    <property type="term" value="C:cytosol"/>
    <property type="evidence" value="ECO:0007669"/>
    <property type="project" value="TreeGrafter"/>
</dbReference>
<dbReference type="InterPro" id="IPR020581">
    <property type="entry name" value="GDC_P"/>
</dbReference>
<dbReference type="PANTHER" id="PTHR11773">
    <property type="entry name" value="GLYCINE DEHYDROGENASE, DECARBOXYLATING"/>
    <property type="match status" value="1"/>
</dbReference>